<evidence type="ECO:0000256" key="5">
    <source>
        <dbReference type="SAM" id="MobiDB-lite"/>
    </source>
</evidence>
<dbReference type="RefSeq" id="XP_031550369.1">
    <property type="nucleotide sequence ID" value="XM_031694509.1"/>
</dbReference>
<proteinExistence type="predicted"/>
<dbReference type="InterPro" id="IPR036259">
    <property type="entry name" value="MFS_trans_sf"/>
</dbReference>
<comment type="subcellular location">
    <subcellularLocation>
        <location evidence="1">Membrane</location>
        <topology evidence="1">Multi-pass membrane protein</topology>
    </subcellularLocation>
</comment>
<keyword evidence="7" id="KW-1185">Reference proteome</keyword>
<organism evidence="7 8">
    <name type="scientific">Actinia tenebrosa</name>
    <name type="common">Australian red waratah sea anemone</name>
    <dbReference type="NCBI Taxonomy" id="6105"/>
    <lineage>
        <taxon>Eukaryota</taxon>
        <taxon>Metazoa</taxon>
        <taxon>Cnidaria</taxon>
        <taxon>Anthozoa</taxon>
        <taxon>Hexacorallia</taxon>
        <taxon>Actiniaria</taxon>
        <taxon>Actiniidae</taxon>
        <taxon>Actinia</taxon>
    </lineage>
</organism>
<dbReference type="AlphaFoldDB" id="A0A6P8H1V5"/>
<reference evidence="8" key="1">
    <citation type="submission" date="2025-08" db="UniProtKB">
        <authorList>
            <consortium name="RefSeq"/>
        </authorList>
    </citation>
    <scope>IDENTIFICATION</scope>
    <source>
        <tissue evidence="8">Tentacle</tissue>
    </source>
</reference>
<evidence type="ECO:0000313" key="7">
    <source>
        <dbReference type="Proteomes" id="UP000515163"/>
    </source>
</evidence>
<evidence type="ECO:0000256" key="6">
    <source>
        <dbReference type="SAM" id="Phobius"/>
    </source>
</evidence>
<dbReference type="GO" id="GO:0016020">
    <property type="term" value="C:membrane"/>
    <property type="evidence" value="ECO:0007669"/>
    <property type="project" value="UniProtKB-SubCell"/>
</dbReference>
<evidence type="ECO:0000313" key="8">
    <source>
        <dbReference type="RefSeq" id="XP_031550369.1"/>
    </source>
</evidence>
<feature type="transmembrane region" description="Helical" evidence="6">
    <location>
        <begin position="213"/>
        <end position="234"/>
    </location>
</feature>
<feature type="non-terminal residue" evidence="8">
    <location>
        <position position="362"/>
    </location>
</feature>
<feature type="transmembrane region" description="Helical" evidence="6">
    <location>
        <begin position="307"/>
        <end position="328"/>
    </location>
</feature>
<dbReference type="OrthoDB" id="5296287at2759"/>
<feature type="region of interest" description="Disordered" evidence="5">
    <location>
        <begin position="28"/>
        <end position="66"/>
    </location>
</feature>
<keyword evidence="2 6" id="KW-0812">Transmembrane</keyword>
<evidence type="ECO:0000256" key="1">
    <source>
        <dbReference type="ARBA" id="ARBA00004141"/>
    </source>
</evidence>
<keyword evidence="4 6" id="KW-0472">Membrane</keyword>
<keyword evidence="3 6" id="KW-1133">Transmembrane helix</keyword>
<feature type="transmembrane region" description="Helical" evidence="6">
    <location>
        <begin position="276"/>
        <end position="295"/>
    </location>
</feature>
<accession>A0A6P8H1V5</accession>
<dbReference type="PANTHER" id="PTHR24064">
    <property type="entry name" value="SOLUTE CARRIER FAMILY 22 MEMBER"/>
    <property type="match status" value="1"/>
</dbReference>
<name>A0A6P8H1V5_ACTTE</name>
<dbReference type="InParanoid" id="A0A6P8H1V5"/>
<dbReference type="GeneID" id="116287808"/>
<dbReference type="KEGG" id="aten:116287808"/>
<evidence type="ECO:0000256" key="3">
    <source>
        <dbReference type="ARBA" id="ARBA00022989"/>
    </source>
</evidence>
<gene>
    <name evidence="8" type="primary">LOC116287808</name>
</gene>
<dbReference type="SUPFAM" id="SSF103473">
    <property type="entry name" value="MFS general substrate transporter"/>
    <property type="match status" value="1"/>
</dbReference>
<sequence>MRVRLRSYSSDSSGSGYCSPLRTIIEEREADAEPWSTKNPLKPEDSGQRKEKHCISTNENEKPYEEMSSDKTESHYAISCDYSQDKTLFIHSGNSKKDSGALSRVSRDKDTLSSRDLASKLFPEFFAVQQGNEDLNVQGKAGSAALKTVHDPLVESWLGLQTHIRRDQKVTLNLVVQQRCRISDEELRLLIDENKVSTERFGDVRDLFANRSVTHMTLVSWYCWIVCAMFLYVITLNSVSICGNMYLNFLITSLVDLFGFIGIPILMCFRVGRKKAIAFSLWMAGFAGIVSALLSYYENGSYEAGKIIMAMVLGKIFITIAYNIVYVYSAELFPTVVRNTAMGTSSSAARIGSACAPYIVFS</sequence>
<protein>
    <submittedName>
        <fullName evidence="8">Solute carrier family 22 member 15-like</fullName>
    </submittedName>
</protein>
<dbReference type="Proteomes" id="UP000515163">
    <property type="component" value="Unplaced"/>
</dbReference>
<dbReference type="Gene3D" id="1.20.1250.20">
    <property type="entry name" value="MFS general substrate transporter like domains"/>
    <property type="match status" value="1"/>
</dbReference>
<evidence type="ECO:0000256" key="2">
    <source>
        <dbReference type="ARBA" id="ARBA00022692"/>
    </source>
</evidence>
<feature type="transmembrane region" description="Helical" evidence="6">
    <location>
        <begin position="246"/>
        <end position="269"/>
    </location>
</feature>
<evidence type="ECO:0000256" key="4">
    <source>
        <dbReference type="ARBA" id="ARBA00023136"/>
    </source>
</evidence>